<proteinExistence type="predicted"/>
<organism evidence="1">
    <name type="scientific">Heliothis virescens</name>
    <name type="common">Tobacco budworm moth</name>
    <dbReference type="NCBI Taxonomy" id="7102"/>
    <lineage>
        <taxon>Eukaryota</taxon>
        <taxon>Metazoa</taxon>
        <taxon>Ecdysozoa</taxon>
        <taxon>Arthropoda</taxon>
        <taxon>Hexapoda</taxon>
        <taxon>Insecta</taxon>
        <taxon>Pterygota</taxon>
        <taxon>Neoptera</taxon>
        <taxon>Endopterygota</taxon>
        <taxon>Lepidoptera</taxon>
        <taxon>Glossata</taxon>
        <taxon>Ditrysia</taxon>
        <taxon>Noctuoidea</taxon>
        <taxon>Noctuidae</taxon>
        <taxon>Heliothinae</taxon>
        <taxon>Heliothis</taxon>
    </lineage>
</organism>
<sequence length="103" mass="12033">MGDARKKLLEDILETLAKEMYNSGTMMDHPFDLGWNFSYLYKYHAINWILALQRGEDPNNGPEKRHLENLRTNMKEAQNLLPPSAGKLGEEDYEILFDALYRL</sequence>
<gene>
    <name evidence="1" type="ORF">B5V51_3450</name>
</gene>
<comment type="caution">
    <text evidence="1">The sequence shown here is derived from an EMBL/GenBank/DDBJ whole genome shotgun (WGS) entry which is preliminary data.</text>
</comment>
<dbReference type="AlphaFoldDB" id="A0A2A4K332"/>
<reference evidence="1" key="1">
    <citation type="submission" date="2017-09" db="EMBL/GenBank/DDBJ databases">
        <title>Contemporary evolution of a Lepidopteran species, Heliothis virescens, in response to modern agricultural practices.</title>
        <authorList>
            <person name="Fritz M.L."/>
            <person name="Deyonke A.M."/>
            <person name="Papanicolaou A."/>
            <person name="Micinski S."/>
            <person name="Westbrook J."/>
            <person name="Gould F."/>
        </authorList>
    </citation>
    <scope>NUCLEOTIDE SEQUENCE [LARGE SCALE GENOMIC DNA]</scope>
    <source>
        <strain evidence="1">HvINT-</strain>
        <tissue evidence="1">Whole body</tissue>
    </source>
</reference>
<evidence type="ECO:0000313" key="1">
    <source>
        <dbReference type="EMBL" id="PCG78665.1"/>
    </source>
</evidence>
<protein>
    <submittedName>
        <fullName evidence="1">Uncharacterized protein</fullName>
    </submittedName>
</protein>
<accession>A0A2A4K332</accession>
<name>A0A2A4K332_HELVI</name>
<dbReference type="EMBL" id="NWSH01000183">
    <property type="protein sequence ID" value="PCG78665.1"/>
    <property type="molecule type" value="Genomic_DNA"/>
</dbReference>